<protein>
    <submittedName>
        <fullName evidence="3">Uncharacterized protein</fullName>
    </submittedName>
</protein>
<dbReference type="STRING" id="1037660.A0A066VR48"/>
<accession>A0A066VR48</accession>
<dbReference type="Proteomes" id="UP000027361">
    <property type="component" value="Unassembled WGS sequence"/>
</dbReference>
<keyword evidence="2" id="KW-0812">Transmembrane</keyword>
<keyword evidence="2" id="KW-1133">Transmembrane helix</keyword>
<feature type="transmembrane region" description="Helical" evidence="2">
    <location>
        <begin position="141"/>
        <end position="163"/>
    </location>
</feature>
<dbReference type="PANTHER" id="PTHR42024:SF1">
    <property type="entry name" value="AMINO ACID PERMEASE_ SLC12A DOMAIN-CONTAINING PROTEIN"/>
    <property type="match status" value="1"/>
</dbReference>
<dbReference type="AlphaFoldDB" id="A0A066VR48"/>
<dbReference type="PANTHER" id="PTHR42024">
    <property type="entry name" value="AMINO ACID PERMEASE_ SLC12A DOMAIN-CONTAINING PROTEIN"/>
    <property type="match status" value="1"/>
</dbReference>
<proteinExistence type="predicted"/>
<feature type="transmembrane region" description="Helical" evidence="2">
    <location>
        <begin position="363"/>
        <end position="381"/>
    </location>
</feature>
<feature type="transmembrane region" description="Helical" evidence="2">
    <location>
        <begin position="104"/>
        <end position="129"/>
    </location>
</feature>
<organism evidence="3 4">
    <name type="scientific">Tilletiaria anomala (strain ATCC 24038 / CBS 436.72 / UBC 951)</name>
    <dbReference type="NCBI Taxonomy" id="1037660"/>
    <lineage>
        <taxon>Eukaryota</taxon>
        <taxon>Fungi</taxon>
        <taxon>Dikarya</taxon>
        <taxon>Basidiomycota</taxon>
        <taxon>Ustilaginomycotina</taxon>
        <taxon>Exobasidiomycetes</taxon>
        <taxon>Georgefischeriales</taxon>
        <taxon>Tilletiariaceae</taxon>
        <taxon>Tilletiaria</taxon>
    </lineage>
</organism>
<dbReference type="InParanoid" id="A0A066VR48"/>
<evidence type="ECO:0000256" key="1">
    <source>
        <dbReference type="SAM" id="MobiDB-lite"/>
    </source>
</evidence>
<feature type="transmembrane region" description="Helical" evidence="2">
    <location>
        <begin position="242"/>
        <end position="264"/>
    </location>
</feature>
<sequence length="397" mass="44948">MPAMDPSPFTEPHTSPSCNAQPEKYQQSKEENSSSMPVADQLAPVISPITEDNADYDDKKQQEQYEQQEQQKGFDNVFDLDQQRAALTRPPRLLYDFHARRRSFALNIFLIVFFNLCCPILIFYILLQYDDTHKHDDNNNILYGATTATLGTLQLPQFAYRWWVLYKRNGARDPVLLYEPECDGEREPVQGSADTLKKKRTPFRPPGIFACWDIFQAGFFGGIVVGTSALVSACSLFGDHGYFPLLALSPPIIFGYIGLAMLATGIAHATRCTMPCAMFDRPRGERVRPGLGYIWPDLVALDGGGGVEFRNSFSRRYDASLPFRRMVATLNWIIAVGLTLQLAPEIALATLVHDRMIVYGTSWAILTSIMLLQLAASLIYAKRSFRNEHEWWVTRQQ</sequence>
<feature type="transmembrane region" description="Helical" evidence="2">
    <location>
        <begin position="323"/>
        <end position="343"/>
    </location>
</feature>
<feature type="region of interest" description="Disordered" evidence="1">
    <location>
        <begin position="1"/>
        <end position="70"/>
    </location>
</feature>
<evidence type="ECO:0000313" key="3">
    <source>
        <dbReference type="EMBL" id="KDN42743.1"/>
    </source>
</evidence>
<dbReference type="RefSeq" id="XP_013242167.1">
    <property type="nucleotide sequence ID" value="XM_013386713.1"/>
</dbReference>
<reference evidence="3 4" key="1">
    <citation type="submission" date="2014-05" db="EMBL/GenBank/DDBJ databases">
        <title>Draft genome sequence of a rare smut relative, Tilletiaria anomala UBC 951.</title>
        <authorList>
            <consortium name="DOE Joint Genome Institute"/>
            <person name="Toome M."/>
            <person name="Kuo A."/>
            <person name="Henrissat B."/>
            <person name="Lipzen A."/>
            <person name="Tritt A."/>
            <person name="Yoshinaga Y."/>
            <person name="Zane M."/>
            <person name="Barry K."/>
            <person name="Grigoriev I.V."/>
            <person name="Spatafora J.W."/>
            <person name="Aimea M.C."/>
        </authorList>
    </citation>
    <scope>NUCLEOTIDE SEQUENCE [LARGE SCALE GENOMIC DNA]</scope>
    <source>
        <strain evidence="3 4">UBC 951</strain>
    </source>
</reference>
<keyword evidence="2" id="KW-0472">Membrane</keyword>
<dbReference type="GeneID" id="25261714"/>
<keyword evidence="4" id="KW-1185">Reference proteome</keyword>
<evidence type="ECO:0000313" key="4">
    <source>
        <dbReference type="Proteomes" id="UP000027361"/>
    </source>
</evidence>
<feature type="transmembrane region" description="Helical" evidence="2">
    <location>
        <begin position="207"/>
        <end position="230"/>
    </location>
</feature>
<gene>
    <name evidence="3" type="ORF">K437DRAFT_158120</name>
</gene>
<dbReference type="HOGENOM" id="CLU_694805_0_0_1"/>
<evidence type="ECO:0000256" key="2">
    <source>
        <dbReference type="SAM" id="Phobius"/>
    </source>
</evidence>
<comment type="caution">
    <text evidence="3">The sequence shown here is derived from an EMBL/GenBank/DDBJ whole genome shotgun (WGS) entry which is preliminary data.</text>
</comment>
<dbReference type="EMBL" id="JMSN01000067">
    <property type="protein sequence ID" value="KDN42743.1"/>
    <property type="molecule type" value="Genomic_DNA"/>
</dbReference>
<dbReference type="OrthoDB" id="4838853at2759"/>
<name>A0A066VR48_TILAU</name>